<sequence length="126" mass="14412">MAKLAVDRASMKKSFDMSKDMIVAEPAHILLAAHGYPNAHEYITKLTLKSQKTGKPFTELLFQDKELKNYLRRFSENQLNILKNPEERYTGIAPQKVEDVCKYWESELKIEIESTGSVYKTGGRNG</sequence>
<dbReference type="SMART" id="SM00998">
    <property type="entry name" value="ADSL_C"/>
    <property type="match status" value="1"/>
</dbReference>
<dbReference type="EMBL" id="BARU01009045">
    <property type="protein sequence ID" value="GAH32377.1"/>
    <property type="molecule type" value="Genomic_DNA"/>
</dbReference>
<accession>X1EID9</accession>
<reference evidence="2" key="1">
    <citation type="journal article" date="2014" name="Front. Microbiol.">
        <title>High frequency of phylogenetically diverse reductive dehalogenase-homologous genes in deep subseafloor sedimentary metagenomes.</title>
        <authorList>
            <person name="Kawai M."/>
            <person name="Futagami T."/>
            <person name="Toyoda A."/>
            <person name="Takaki Y."/>
            <person name="Nishi S."/>
            <person name="Hori S."/>
            <person name="Arai W."/>
            <person name="Tsubouchi T."/>
            <person name="Morono Y."/>
            <person name="Uchiyama I."/>
            <person name="Ito T."/>
            <person name="Fujiyama A."/>
            <person name="Inagaki F."/>
            <person name="Takami H."/>
        </authorList>
    </citation>
    <scope>NUCLEOTIDE SEQUENCE</scope>
    <source>
        <strain evidence="2">Expedition CK06-06</strain>
    </source>
</reference>
<dbReference type="InterPro" id="IPR008948">
    <property type="entry name" value="L-Aspartase-like"/>
</dbReference>
<feature type="domain" description="Adenylosuccinate lyase C-terminal" evidence="1">
    <location>
        <begin position="19"/>
        <end position="101"/>
    </location>
</feature>
<name>X1EID9_9ZZZZ</name>
<dbReference type="GO" id="GO:0003824">
    <property type="term" value="F:catalytic activity"/>
    <property type="evidence" value="ECO:0007669"/>
    <property type="project" value="InterPro"/>
</dbReference>
<organism evidence="2">
    <name type="scientific">marine sediment metagenome</name>
    <dbReference type="NCBI Taxonomy" id="412755"/>
    <lineage>
        <taxon>unclassified sequences</taxon>
        <taxon>metagenomes</taxon>
        <taxon>ecological metagenomes</taxon>
    </lineage>
</organism>
<dbReference type="Gene3D" id="1.10.40.30">
    <property type="entry name" value="Fumarase/aspartase (C-terminal domain)"/>
    <property type="match status" value="1"/>
</dbReference>
<evidence type="ECO:0000313" key="2">
    <source>
        <dbReference type="EMBL" id="GAH32377.1"/>
    </source>
</evidence>
<gene>
    <name evidence="2" type="ORF">S03H2_17523</name>
</gene>
<dbReference type="SUPFAM" id="SSF48557">
    <property type="entry name" value="L-aspartase-like"/>
    <property type="match status" value="1"/>
</dbReference>
<dbReference type="InterPro" id="IPR019468">
    <property type="entry name" value="AdenyloSucc_lyase_C"/>
</dbReference>
<dbReference type="AlphaFoldDB" id="X1EID9"/>
<comment type="caution">
    <text evidence="2">The sequence shown here is derived from an EMBL/GenBank/DDBJ whole genome shotgun (WGS) entry which is preliminary data.</text>
</comment>
<protein>
    <recommendedName>
        <fullName evidence="1">Adenylosuccinate lyase C-terminal domain-containing protein</fullName>
    </recommendedName>
</protein>
<proteinExistence type="predicted"/>
<evidence type="ECO:0000259" key="1">
    <source>
        <dbReference type="SMART" id="SM00998"/>
    </source>
</evidence>